<dbReference type="EMBL" id="JAJFZV010000009">
    <property type="protein sequence ID" value="MCC3298097.1"/>
    <property type="molecule type" value="Genomic_DNA"/>
</dbReference>
<keyword evidence="7" id="KW-1185">Reference proteome</keyword>
<dbReference type="PANTHER" id="PTHR43875:SF4">
    <property type="entry name" value="GLUCOSE IMPORT ATP-BINDING PROTEIN GLCV"/>
    <property type="match status" value="1"/>
</dbReference>
<dbReference type="Proteomes" id="UP001139158">
    <property type="component" value="Unassembled WGS sequence"/>
</dbReference>
<dbReference type="SUPFAM" id="SSF50331">
    <property type="entry name" value="MOP-like"/>
    <property type="match status" value="1"/>
</dbReference>
<dbReference type="SMART" id="SM00382">
    <property type="entry name" value="AAA"/>
    <property type="match status" value="1"/>
</dbReference>
<accession>A0A9X1MEY7</accession>
<dbReference type="GO" id="GO:0055052">
    <property type="term" value="C:ATP-binding cassette (ABC) transporter complex, substrate-binding subunit-containing"/>
    <property type="evidence" value="ECO:0007669"/>
    <property type="project" value="TreeGrafter"/>
</dbReference>
<gene>
    <name evidence="6" type="ORF">LJ757_09805</name>
</gene>
<dbReference type="Gene3D" id="2.40.50.100">
    <property type="match status" value="1"/>
</dbReference>
<dbReference type="PROSITE" id="PS00211">
    <property type="entry name" value="ABC_TRANSPORTER_1"/>
    <property type="match status" value="1"/>
</dbReference>
<dbReference type="Pfam" id="PF00005">
    <property type="entry name" value="ABC_tran"/>
    <property type="match status" value="1"/>
</dbReference>
<reference evidence="6" key="1">
    <citation type="submission" date="2021-10" db="EMBL/GenBank/DDBJ databases">
        <title>Novel species in genus Arthrobacter.</title>
        <authorList>
            <person name="Liu Y."/>
        </authorList>
    </citation>
    <scope>NUCLEOTIDE SEQUENCE</scope>
    <source>
        <strain evidence="6">Zg-Y453</strain>
    </source>
</reference>
<dbReference type="InterPro" id="IPR003439">
    <property type="entry name" value="ABC_transporter-like_ATP-bd"/>
</dbReference>
<evidence type="ECO:0000256" key="4">
    <source>
        <dbReference type="SAM" id="MobiDB-lite"/>
    </source>
</evidence>
<keyword evidence="1" id="KW-0813">Transport</keyword>
<dbReference type="Pfam" id="PF08402">
    <property type="entry name" value="TOBE_2"/>
    <property type="match status" value="1"/>
</dbReference>
<dbReference type="InterPro" id="IPR012340">
    <property type="entry name" value="NA-bd_OB-fold"/>
</dbReference>
<dbReference type="Gene3D" id="2.40.50.140">
    <property type="entry name" value="Nucleic acid-binding proteins"/>
    <property type="match status" value="1"/>
</dbReference>
<evidence type="ECO:0000256" key="1">
    <source>
        <dbReference type="ARBA" id="ARBA00022448"/>
    </source>
</evidence>
<dbReference type="GO" id="GO:0005524">
    <property type="term" value="F:ATP binding"/>
    <property type="evidence" value="ECO:0007669"/>
    <property type="project" value="UniProtKB-KW"/>
</dbReference>
<dbReference type="InterPro" id="IPR008995">
    <property type="entry name" value="Mo/tungstate-bd_C_term_dom"/>
</dbReference>
<dbReference type="InterPro" id="IPR003593">
    <property type="entry name" value="AAA+_ATPase"/>
</dbReference>
<organism evidence="6 7">
    <name type="scientific">Arthrobacter caoxuetaonis</name>
    <dbReference type="NCBI Taxonomy" id="2886935"/>
    <lineage>
        <taxon>Bacteria</taxon>
        <taxon>Bacillati</taxon>
        <taxon>Actinomycetota</taxon>
        <taxon>Actinomycetes</taxon>
        <taxon>Micrococcales</taxon>
        <taxon>Micrococcaceae</taxon>
        <taxon>Arthrobacter</taxon>
    </lineage>
</organism>
<evidence type="ECO:0000259" key="5">
    <source>
        <dbReference type="PROSITE" id="PS50893"/>
    </source>
</evidence>
<dbReference type="AlphaFoldDB" id="A0A9X1MEY7"/>
<name>A0A9X1MEY7_9MICC</name>
<dbReference type="PROSITE" id="PS50893">
    <property type="entry name" value="ABC_TRANSPORTER_2"/>
    <property type="match status" value="1"/>
</dbReference>
<keyword evidence="3 6" id="KW-0067">ATP-binding</keyword>
<protein>
    <submittedName>
        <fullName evidence="6">ABC transporter ATP-binding protein</fullName>
    </submittedName>
</protein>
<evidence type="ECO:0000256" key="2">
    <source>
        <dbReference type="ARBA" id="ARBA00022741"/>
    </source>
</evidence>
<dbReference type="SUPFAM" id="SSF52540">
    <property type="entry name" value="P-loop containing nucleoside triphosphate hydrolases"/>
    <property type="match status" value="1"/>
</dbReference>
<feature type="region of interest" description="Disordered" evidence="4">
    <location>
        <begin position="1"/>
        <end position="21"/>
    </location>
</feature>
<dbReference type="InterPro" id="IPR047641">
    <property type="entry name" value="ABC_transpr_MalK/UgpC-like"/>
</dbReference>
<keyword evidence="2" id="KW-0547">Nucleotide-binding</keyword>
<evidence type="ECO:0000313" key="6">
    <source>
        <dbReference type="EMBL" id="MCC3298097.1"/>
    </source>
</evidence>
<evidence type="ECO:0000313" key="7">
    <source>
        <dbReference type="Proteomes" id="UP001139158"/>
    </source>
</evidence>
<dbReference type="GO" id="GO:0016887">
    <property type="term" value="F:ATP hydrolysis activity"/>
    <property type="evidence" value="ECO:0007669"/>
    <property type="project" value="InterPro"/>
</dbReference>
<proteinExistence type="predicted"/>
<sequence length="393" mass="42828">MKITSAPSSPARQSAAAEQSEVQRAVEIRGLTKHFRRQDGSTVPAIDGADLSIEKGEFVVLLGPSGCGKTTLLRSVAGLETPDSGRITVGGTTVFDGATGTNVGADRRELSMVFQSYALWPHMTAARNVRYPLENQRGARRDRSTMNQRVAEALTAVGIGDLGGQYPSQLSGGQQQRVALARALVNNSDVVLFDEPLSNVDAKVRETLRVELLSMQRRFGFTALFVTHDQAEAMELATRIAVLDKGQVQQFGTPDEVYARPATEYVAKFIGNTNELEGTRTEGGYSTSLGLVRTSAAAGERVSLLFRPEHGKLFAERPDMAAALPGRVVAVLFMGTHTEFLVQAGETRLRIWVSGRSTDFRDGDEVWVGLREQDVMVFPREGSEQQEPQEERA</sequence>
<dbReference type="PANTHER" id="PTHR43875">
    <property type="entry name" value="MALTODEXTRIN IMPORT ATP-BINDING PROTEIN MSMX"/>
    <property type="match status" value="1"/>
</dbReference>
<dbReference type="InterPro" id="IPR013611">
    <property type="entry name" value="Transp-assoc_OB_typ2"/>
</dbReference>
<feature type="domain" description="ABC transporter" evidence="5">
    <location>
        <begin position="26"/>
        <end position="270"/>
    </location>
</feature>
<evidence type="ECO:0000256" key="3">
    <source>
        <dbReference type="ARBA" id="ARBA00022840"/>
    </source>
</evidence>
<comment type="caution">
    <text evidence="6">The sequence shown here is derived from an EMBL/GenBank/DDBJ whole genome shotgun (WGS) entry which is preliminary data.</text>
</comment>
<dbReference type="GO" id="GO:0140359">
    <property type="term" value="F:ABC-type transporter activity"/>
    <property type="evidence" value="ECO:0007669"/>
    <property type="project" value="UniProtKB-ARBA"/>
</dbReference>
<dbReference type="FunFam" id="3.40.50.300:FF:000042">
    <property type="entry name" value="Maltose/maltodextrin ABC transporter, ATP-binding protein"/>
    <property type="match status" value="1"/>
</dbReference>
<dbReference type="RefSeq" id="WP_227895968.1">
    <property type="nucleotide sequence ID" value="NZ_CP099466.1"/>
</dbReference>
<dbReference type="InterPro" id="IPR027417">
    <property type="entry name" value="P-loop_NTPase"/>
</dbReference>
<dbReference type="InterPro" id="IPR017871">
    <property type="entry name" value="ABC_transporter-like_CS"/>
</dbReference>
<dbReference type="Gene3D" id="3.40.50.300">
    <property type="entry name" value="P-loop containing nucleotide triphosphate hydrolases"/>
    <property type="match status" value="1"/>
</dbReference>